<proteinExistence type="predicted"/>
<name>A0A0F3H099_9BACT</name>
<dbReference type="Proteomes" id="UP000033423">
    <property type="component" value="Unassembled WGS sequence"/>
</dbReference>
<gene>
    <name evidence="1" type="ORF">MBAV_001463</name>
</gene>
<evidence type="ECO:0000313" key="1">
    <source>
        <dbReference type="EMBL" id="KJU86343.1"/>
    </source>
</evidence>
<dbReference type="EMBL" id="LACI01000639">
    <property type="protein sequence ID" value="KJU86343.1"/>
    <property type="molecule type" value="Genomic_DNA"/>
</dbReference>
<organism evidence="1 2">
    <name type="scientific">Candidatus Magnetobacterium bavaricum</name>
    <dbReference type="NCBI Taxonomy" id="29290"/>
    <lineage>
        <taxon>Bacteria</taxon>
        <taxon>Pseudomonadati</taxon>
        <taxon>Nitrospirota</taxon>
        <taxon>Thermodesulfovibrionia</taxon>
        <taxon>Thermodesulfovibrionales</taxon>
        <taxon>Candidatus Magnetobacteriaceae</taxon>
        <taxon>Candidatus Magnetobacterium</taxon>
    </lineage>
</organism>
<reference evidence="1 2" key="1">
    <citation type="submission" date="2015-02" db="EMBL/GenBank/DDBJ databases">
        <title>Single-cell genomics of uncultivated deep-branching MTB reveals a conserved set of magnetosome genes.</title>
        <authorList>
            <person name="Kolinko S."/>
            <person name="Richter M."/>
            <person name="Glockner F.O."/>
            <person name="Brachmann A."/>
            <person name="Schuler D."/>
        </authorList>
    </citation>
    <scope>NUCLEOTIDE SEQUENCE [LARGE SCALE GENOMIC DNA]</scope>
    <source>
        <strain evidence="1">TM-1</strain>
    </source>
</reference>
<protein>
    <submittedName>
        <fullName evidence="1">Secreted protein</fullName>
    </submittedName>
</protein>
<evidence type="ECO:0000313" key="2">
    <source>
        <dbReference type="Proteomes" id="UP000033423"/>
    </source>
</evidence>
<dbReference type="AlphaFoldDB" id="A0A0F3H099"/>
<accession>A0A0F3H099</accession>
<comment type="caution">
    <text evidence="1">The sequence shown here is derived from an EMBL/GenBank/DDBJ whole genome shotgun (WGS) entry which is preliminary data.</text>
</comment>
<keyword evidence="2" id="KW-1185">Reference proteome</keyword>
<sequence length="70" mass="7235">MQVAPPFAALSAALSAAPMARSNPASRAMIGIASEEIIKCTSATTTRDSINRNANTAPLAPVIATTYLFK</sequence>